<feature type="non-terminal residue" evidence="2">
    <location>
        <position position="1"/>
    </location>
</feature>
<dbReference type="EMBL" id="JXIG01000115">
    <property type="protein sequence ID" value="KIU01659.1"/>
    <property type="molecule type" value="Genomic_DNA"/>
</dbReference>
<organism evidence="2 3">
    <name type="scientific">Staphylococcus aureus</name>
    <dbReference type="NCBI Taxonomy" id="1280"/>
    <lineage>
        <taxon>Bacteria</taxon>
        <taxon>Bacillati</taxon>
        <taxon>Bacillota</taxon>
        <taxon>Bacilli</taxon>
        <taxon>Bacillales</taxon>
        <taxon>Staphylococcaceae</taxon>
        <taxon>Staphylococcus</taxon>
    </lineage>
</organism>
<dbReference type="AlphaFoldDB" id="A0AA40JRW3"/>
<dbReference type="Proteomes" id="UP000032274">
    <property type="component" value="Unassembled WGS sequence"/>
</dbReference>
<evidence type="ECO:0000313" key="2">
    <source>
        <dbReference type="EMBL" id="KIU01659.1"/>
    </source>
</evidence>
<accession>A0AA40JRW3</accession>
<feature type="region of interest" description="Disordered" evidence="1">
    <location>
        <begin position="35"/>
        <end position="91"/>
    </location>
</feature>
<evidence type="ECO:0000313" key="3">
    <source>
        <dbReference type="Proteomes" id="UP000032274"/>
    </source>
</evidence>
<gene>
    <name evidence="2" type="ORF">QU38_00495</name>
</gene>
<sequence>QEQHEKEVRGRDAEPVIGMAGRGLVDVELIAQPGKPDLPGRLQAPDRALRGGAGAEQVGSLAQAPRRIEPGRDRGRTRAVGRGGVDHRQTRAYPFAGLRSDPLPCRFVKRGKGEQLRDEAGPARFVAVLILP</sequence>
<evidence type="ECO:0000256" key="1">
    <source>
        <dbReference type="SAM" id="MobiDB-lite"/>
    </source>
</evidence>
<protein>
    <submittedName>
        <fullName evidence="2">Uncharacterized protein</fullName>
    </submittedName>
</protein>
<name>A0AA40JRW3_STAAU</name>
<feature type="compositionally biased region" description="Basic and acidic residues" evidence="1">
    <location>
        <begin position="66"/>
        <end position="76"/>
    </location>
</feature>
<reference evidence="2 3" key="1">
    <citation type="submission" date="2015-01" db="EMBL/GenBank/DDBJ databases">
        <title>Characterization of Swiss Staphylococcus aureus strains involved in food poisoning.</title>
        <authorList>
            <person name="Crovadore J."/>
            <person name="Chablais R."/>
            <person name="Tonacini J."/>
            <person name="Schnyder B."/>
            <person name="Lefort F."/>
        </authorList>
    </citation>
    <scope>NUCLEOTIDE SEQUENCE [LARGE SCALE GENOMIC DNA]</scope>
    <source>
        <strain evidence="2 3">SA-120</strain>
    </source>
</reference>
<proteinExistence type="predicted"/>
<comment type="caution">
    <text evidence="2">The sequence shown here is derived from an EMBL/GenBank/DDBJ whole genome shotgun (WGS) entry which is preliminary data.</text>
</comment>
<feature type="non-terminal residue" evidence="2">
    <location>
        <position position="132"/>
    </location>
</feature>